<feature type="region of interest" description="Disordered" evidence="7">
    <location>
        <begin position="198"/>
        <end position="218"/>
    </location>
</feature>
<evidence type="ECO:0000256" key="4">
    <source>
        <dbReference type="ARBA" id="ARBA00022989"/>
    </source>
</evidence>
<sequence length="218" mass="23379">MEPSADGDFTIDESVAASVFRDIALVARRMGLVFLPGLSSLRAELRDWELWGPLFICMSLAVILSVQATDAASVVFSIVFLIVWVGSAIVTMNAQLLGARISFFQTVCLLGYCVFPLLISSSLCLIFNHFLTRSLAVVLRFSVVAFSILWSILAAGGFLSDAEIPPGKLGLALYPVVLFFFSIGWLILLGFQQDQQTQQPQSGPAVGAGSQASPTPAA</sequence>
<gene>
    <name evidence="9" type="ORF">FVE85_0219</name>
</gene>
<comment type="subcellular location">
    <subcellularLocation>
        <location evidence="6">Golgi apparatus membrane</location>
        <topology evidence="6">Multi-pass membrane protein</topology>
    </subcellularLocation>
    <subcellularLocation>
        <location evidence="1">Membrane</location>
        <topology evidence="1">Multi-pass membrane protein</topology>
    </subcellularLocation>
</comment>
<feature type="transmembrane region" description="Helical" evidence="6">
    <location>
        <begin position="137"/>
        <end position="159"/>
    </location>
</feature>
<keyword evidence="3 6" id="KW-0812">Transmembrane</keyword>
<evidence type="ECO:0000256" key="2">
    <source>
        <dbReference type="ARBA" id="ARBA00010596"/>
    </source>
</evidence>
<evidence type="ECO:0000256" key="6">
    <source>
        <dbReference type="RuleBase" id="RU361264"/>
    </source>
</evidence>
<accession>A0A5J4YZP8</accession>
<dbReference type="GO" id="GO:0005802">
    <property type="term" value="C:trans-Golgi network"/>
    <property type="evidence" value="ECO:0007669"/>
    <property type="project" value="TreeGrafter"/>
</dbReference>
<reference evidence="10" key="1">
    <citation type="journal article" date="2019" name="Nat. Commun.">
        <title>Expansion of phycobilisome linker gene families in mesophilic red algae.</title>
        <authorList>
            <person name="Lee J."/>
            <person name="Kim D."/>
            <person name="Bhattacharya D."/>
            <person name="Yoon H.S."/>
        </authorList>
    </citation>
    <scope>NUCLEOTIDE SEQUENCE [LARGE SCALE GENOMIC DNA]</scope>
    <source>
        <strain evidence="10">CCMP 1328</strain>
    </source>
</reference>
<feature type="transmembrane region" description="Helical" evidence="6">
    <location>
        <begin position="171"/>
        <end position="191"/>
    </location>
</feature>
<protein>
    <recommendedName>
        <fullName evidence="6">Protein YIPF</fullName>
    </recommendedName>
</protein>
<name>A0A5J4YZP8_PORPP</name>
<feature type="transmembrane region" description="Helical" evidence="6">
    <location>
        <begin position="109"/>
        <end position="131"/>
    </location>
</feature>
<evidence type="ECO:0000259" key="8">
    <source>
        <dbReference type="Pfam" id="PF04893"/>
    </source>
</evidence>
<feature type="transmembrane region" description="Helical" evidence="6">
    <location>
        <begin position="74"/>
        <end position="97"/>
    </location>
</feature>
<evidence type="ECO:0000256" key="5">
    <source>
        <dbReference type="ARBA" id="ARBA00023136"/>
    </source>
</evidence>
<dbReference type="InterPro" id="IPR045231">
    <property type="entry name" value="Yip1/4-like"/>
</dbReference>
<dbReference type="OrthoDB" id="411251at2759"/>
<keyword evidence="4 6" id="KW-1133">Transmembrane helix</keyword>
<evidence type="ECO:0000256" key="7">
    <source>
        <dbReference type="SAM" id="MobiDB-lite"/>
    </source>
</evidence>
<dbReference type="Proteomes" id="UP000324585">
    <property type="component" value="Unassembled WGS sequence"/>
</dbReference>
<comment type="caution">
    <text evidence="9">The sequence shown here is derived from an EMBL/GenBank/DDBJ whole genome shotgun (WGS) entry which is preliminary data.</text>
</comment>
<keyword evidence="10" id="KW-1185">Reference proteome</keyword>
<evidence type="ECO:0000313" key="9">
    <source>
        <dbReference type="EMBL" id="KAA8496490.1"/>
    </source>
</evidence>
<dbReference type="AlphaFoldDB" id="A0A5J4YZP8"/>
<dbReference type="PANTHER" id="PTHR21236:SF1">
    <property type="entry name" value="PROTEIN YIPF6"/>
    <property type="match status" value="1"/>
</dbReference>
<evidence type="ECO:0000256" key="3">
    <source>
        <dbReference type="ARBA" id="ARBA00022692"/>
    </source>
</evidence>
<dbReference type="Pfam" id="PF04893">
    <property type="entry name" value="Yip1"/>
    <property type="match status" value="1"/>
</dbReference>
<feature type="domain" description="Yip1" evidence="8">
    <location>
        <begin position="33"/>
        <end position="186"/>
    </location>
</feature>
<evidence type="ECO:0000313" key="10">
    <source>
        <dbReference type="Proteomes" id="UP000324585"/>
    </source>
</evidence>
<dbReference type="OMA" id="IKFYHVL"/>
<comment type="similarity">
    <text evidence="2 6">Belongs to the YIP1 family.</text>
</comment>
<evidence type="ECO:0000256" key="1">
    <source>
        <dbReference type="ARBA" id="ARBA00004141"/>
    </source>
</evidence>
<dbReference type="GO" id="GO:0000139">
    <property type="term" value="C:Golgi membrane"/>
    <property type="evidence" value="ECO:0007669"/>
    <property type="project" value="UniProtKB-SubCell"/>
</dbReference>
<proteinExistence type="inferred from homology"/>
<organism evidence="9 10">
    <name type="scientific">Porphyridium purpureum</name>
    <name type="common">Red alga</name>
    <name type="synonym">Porphyridium cruentum</name>
    <dbReference type="NCBI Taxonomy" id="35688"/>
    <lineage>
        <taxon>Eukaryota</taxon>
        <taxon>Rhodophyta</taxon>
        <taxon>Bangiophyceae</taxon>
        <taxon>Porphyridiales</taxon>
        <taxon>Porphyridiaceae</taxon>
        <taxon>Porphyridium</taxon>
    </lineage>
</organism>
<dbReference type="PANTHER" id="PTHR21236">
    <property type="entry name" value="GOLGI MEMBRANE PROTEIN YIP1"/>
    <property type="match status" value="1"/>
</dbReference>
<dbReference type="EMBL" id="VRMN01000002">
    <property type="protein sequence ID" value="KAA8496490.1"/>
    <property type="molecule type" value="Genomic_DNA"/>
</dbReference>
<keyword evidence="5 6" id="KW-0472">Membrane</keyword>
<dbReference type="InterPro" id="IPR006977">
    <property type="entry name" value="Yip1_dom"/>
</dbReference>
<dbReference type="GO" id="GO:0006888">
    <property type="term" value="P:endoplasmic reticulum to Golgi vesicle-mediated transport"/>
    <property type="evidence" value="ECO:0007669"/>
    <property type="project" value="InterPro"/>
</dbReference>
<feature type="transmembrane region" description="Helical" evidence="6">
    <location>
        <begin position="50"/>
        <end position="68"/>
    </location>
</feature>